<evidence type="ECO:0000256" key="1">
    <source>
        <dbReference type="ARBA" id="ARBA00022475"/>
    </source>
</evidence>
<gene>
    <name evidence="7" type="primary">lipO_40</name>
    <name evidence="7" type="ORF">PAECIP111891_05147</name>
</gene>
<dbReference type="InterPro" id="IPR006059">
    <property type="entry name" value="SBP"/>
</dbReference>
<dbReference type="PANTHER" id="PTHR43649">
    <property type="entry name" value="ARABINOSE-BINDING PROTEIN-RELATED"/>
    <property type="match status" value="1"/>
</dbReference>
<keyword evidence="4" id="KW-0564">Palmitate</keyword>
<evidence type="ECO:0000256" key="5">
    <source>
        <dbReference type="ARBA" id="ARBA00023288"/>
    </source>
</evidence>
<evidence type="ECO:0000256" key="2">
    <source>
        <dbReference type="ARBA" id="ARBA00022729"/>
    </source>
</evidence>
<evidence type="ECO:0000313" key="7">
    <source>
        <dbReference type="EMBL" id="CAH1221260.1"/>
    </source>
</evidence>
<dbReference type="Pfam" id="PF01547">
    <property type="entry name" value="SBP_bac_1"/>
    <property type="match status" value="1"/>
</dbReference>
<proteinExistence type="predicted"/>
<keyword evidence="5 7" id="KW-0449">Lipoprotein</keyword>
<evidence type="ECO:0000256" key="4">
    <source>
        <dbReference type="ARBA" id="ARBA00023139"/>
    </source>
</evidence>
<dbReference type="Gene3D" id="3.40.190.10">
    <property type="entry name" value="Periplasmic binding protein-like II"/>
    <property type="match status" value="2"/>
</dbReference>
<evidence type="ECO:0000313" key="8">
    <source>
        <dbReference type="Proteomes" id="UP000838821"/>
    </source>
</evidence>
<keyword evidence="3" id="KW-0472">Membrane</keyword>
<sequence>MKKWLPAALSVTVSISVLLTACSSNDAPSATDTKATATTETSKATEAPKVQATFNVISNDGGYAYSKTATKEDPYHTEMARLFSEFSGQPTTIKYEFIPSADYTQQVTVRFASGDIPEVVTSDSILNSAHATAVENGIFLPLNDLIDKYGKNIKAKVPEATWSLPALSKDGKIYGIPKLLTPINPQALLIRKDWLDKLGMKQPETMEEYLAFFEKVKTTDLNGNGKNDEVGYEIRGMFGFSNFFFYAQGISPGENGALVWHDVNGQFIPDIINPKMKEAMLFYKMLYDKGYINKDFINVKDADWVKAIQDDKVATWSHDLRNLNSWTPDKFAGKSAKIDLLPGVKQADGKYLLGPKGTGIAKVYILTKNAKNPERFIQFLDWTYSDNAKKDTFFRYGIKDRNYTEANGQITWDPKLPANANEKLQYQTMVNPSGDTRMDPEVIKREGVIDPELVKKGMGYEEKNLFEIPSMSMPTPDSIKTKPELGFAAGSLFLDTLTQIMIGKIDPDKAFDNFVADWKKRGGDQAIKEANDWYAKNKKK</sequence>
<keyword evidence="2 6" id="KW-0732">Signal</keyword>
<dbReference type="EMBL" id="CAKMMW010000020">
    <property type="protein sequence ID" value="CAH1221260.1"/>
    <property type="molecule type" value="Genomic_DNA"/>
</dbReference>
<dbReference type="PROSITE" id="PS51257">
    <property type="entry name" value="PROKAR_LIPOPROTEIN"/>
    <property type="match status" value="1"/>
</dbReference>
<keyword evidence="1" id="KW-1003">Cell membrane</keyword>
<organism evidence="7 8">
    <name type="scientific">Paenibacillus allorhizoplanae</name>
    <dbReference type="NCBI Taxonomy" id="2905648"/>
    <lineage>
        <taxon>Bacteria</taxon>
        <taxon>Bacillati</taxon>
        <taxon>Bacillota</taxon>
        <taxon>Bacilli</taxon>
        <taxon>Bacillales</taxon>
        <taxon>Paenibacillaceae</taxon>
        <taxon>Paenibacillus</taxon>
    </lineage>
</organism>
<comment type="caution">
    <text evidence="7">The sequence shown here is derived from an EMBL/GenBank/DDBJ whole genome shotgun (WGS) entry which is preliminary data.</text>
</comment>
<evidence type="ECO:0000256" key="3">
    <source>
        <dbReference type="ARBA" id="ARBA00023136"/>
    </source>
</evidence>
<dbReference type="RefSeq" id="WP_236291261.1">
    <property type="nucleotide sequence ID" value="NZ_CAKMMW010000020.1"/>
</dbReference>
<protein>
    <submittedName>
        <fullName evidence="7">Lipoprotein LipO</fullName>
    </submittedName>
</protein>
<feature type="chain" id="PRO_5047043030" evidence="6">
    <location>
        <begin position="27"/>
        <end position="540"/>
    </location>
</feature>
<dbReference type="SUPFAM" id="SSF53850">
    <property type="entry name" value="Periplasmic binding protein-like II"/>
    <property type="match status" value="1"/>
</dbReference>
<reference evidence="7" key="1">
    <citation type="submission" date="2022-01" db="EMBL/GenBank/DDBJ databases">
        <authorList>
            <person name="Criscuolo A."/>
        </authorList>
    </citation>
    <scope>NUCLEOTIDE SEQUENCE</scope>
    <source>
        <strain evidence="7">CIP111891</strain>
    </source>
</reference>
<dbReference type="PANTHER" id="PTHR43649:SF33">
    <property type="entry name" value="POLYGALACTURONAN_RHAMNOGALACTURONAN-BINDING PROTEIN YTCQ"/>
    <property type="match status" value="1"/>
</dbReference>
<accession>A0ABM9CSM9</accession>
<feature type="signal peptide" evidence="6">
    <location>
        <begin position="1"/>
        <end position="26"/>
    </location>
</feature>
<evidence type="ECO:0000256" key="6">
    <source>
        <dbReference type="SAM" id="SignalP"/>
    </source>
</evidence>
<keyword evidence="8" id="KW-1185">Reference proteome</keyword>
<dbReference type="Proteomes" id="UP000838821">
    <property type="component" value="Unassembled WGS sequence"/>
</dbReference>
<name>A0ABM9CSM9_9BACL</name>
<dbReference type="InterPro" id="IPR050490">
    <property type="entry name" value="Bact_solute-bd_prot1"/>
</dbReference>